<comment type="caution">
    <text evidence="11">The sequence shown here is derived from an EMBL/GenBank/DDBJ whole genome shotgun (WGS) entry which is preliminary data.</text>
</comment>
<evidence type="ECO:0000313" key="11">
    <source>
        <dbReference type="EMBL" id="GAA4874985.1"/>
    </source>
</evidence>
<accession>A0ABP9EF42</accession>
<dbReference type="SUPFAM" id="SSF50692">
    <property type="entry name" value="ADC-like"/>
    <property type="match status" value="1"/>
</dbReference>
<keyword evidence="7" id="KW-0408">Iron</keyword>
<dbReference type="InterPro" id="IPR011888">
    <property type="entry name" value="Anaer_DMSO_reductase"/>
</dbReference>
<dbReference type="Pfam" id="PF00384">
    <property type="entry name" value="Molybdopterin"/>
    <property type="match status" value="1"/>
</dbReference>
<dbReference type="Proteomes" id="UP001499988">
    <property type="component" value="Unassembled WGS sequence"/>
</dbReference>
<dbReference type="RefSeq" id="WP_345333125.1">
    <property type="nucleotide sequence ID" value="NZ_BAABJZ010000006.1"/>
</dbReference>
<comment type="similarity">
    <text evidence="2">Belongs to the prokaryotic molybdopterin-containing oxidoreductase family.</text>
</comment>
<keyword evidence="4" id="KW-0479">Metal-binding</keyword>
<name>A0ABP9EF42_9GAMM</name>
<evidence type="ECO:0000256" key="4">
    <source>
        <dbReference type="ARBA" id="ARBA00022723"/>
    </source>
</evidence>
<evidence type="ECO:0000256" key="9">
    <source>
        <dbReference type="SAM" id="MobiDB-lite"/>
    </source>
</evidence>
<dbReference type="InterPro" id="IPR050612">
    <property type="entry name" value="Prok_Mopterin_Oxidored"/>
</dbReference>
<dbReference type="SMART" id="SM00926">
    <property type="entry name" value="Molybdop_Fe4S4"/>
    <property type="match status" value="1"/>
</dbReference>
<dbReference type="Pfam" id="PF01568">
    <property type="entry name" value="Molydop_binding"/>
    <property type="match status" value="1"/>
</dbReference>
<gene>
    <name evidence="11" type="ORF">GCM10023333_05230</name>
</gene>
<keyword evidence="3" id="KW-0500">Molybdenum</keyword>
<comment type="cofactor">
    <cofactor evidence="1">
        <name>Mo-bis(molybdopterin guanine dinucleotide)</name>
        <dbReference type="ChEBI" id="CHEBI:60539"/>
    </cofactor>
</comment>
<dbReference type="EMBL" id="BAABJZ010000006">
    <property type="protein sequence ID" value="GAA4874985.1"/>
    <property type="molecule type" value="Genomic_DNA"/>
</dbReference>
<dbReference type="Pfam" id="PF04879">
    <property type="entry name" value="Molybdop_Fe4S4"/>
    <property type="match status" value="1"/>
</dbReference>
<evidence type="ECO:0000256" key="6">
    <source>
        <dbReference type="ARBA" id="ARBA00023002"/>
    </source>
</evidence>
<keyword evidence="5" id="KW-0732">Signal</keyword>
<dbReference type="PROSITE" id="PS51318">
    <property type="entry name" value="TAT"/>
    <property type="match status" value="1"/>
</dbReference>
<evidence type="ECO:0000259" key="10">
    <source>
        <dbReference type="PROSITE" id="PS51669"/>
    </source>
</evidence>
<evidence type="ECO:0000313" key="12">
    <source>
        <dbReference type="Proteomes" id="UP001499988"/>
    </source>
</evidence>
<dbReference type="Gene3D" id="3.40.50.740">
    <property type="match status" value="2"/>
</dbReference>
<dbReference type="InterPro" id="IPR006963">
    <property type="entry name" value="Mopterin_OxRdtase_4Fe-4S_dom"/>
</dbReference>
<dbReference type="SUPFAM" id="SSF53706">
    <property type="entry name" value="Formate dehydrogenase/DMSO reductase, domains 1-3"/>
    <property type="match status" value="1"/>
</dbReference>
<evidence type="ECO:0000256" key="7">
    <source>
        <dbReference type="ARBA" id="ARBA00023004"/>
    </source>
</evidence>
<proteinExistence type="inferred from homology"/>
<evidence type="ECO:0000256" key="5">
    <source>
        <dbReference type="ARBA" id="ARBA00022729"/>
    </source>
</evidence>
<dbReference type="PANTHER" id="PTHR43742">
    <property type="entry name" value="TRIMETHYLAMINE-N-OXIDE REDUCTASE"/>
    <property type="match status" value="1"/>
</dbReference>
<protein>
    <submittedName>
        <fullName evidence="11">Molybdopterin-dependent oxidoreductase</fullName>
    </submittedName>
</protein>
<dbReference type="NCBIfam" id="TIGR02166">
    <property type="entry name" value="dmsA_ynfE"/>
    <property type="match status" value="1"/>
</dbReference>
<dbReference type="InterPro" id="IPR006656">
    <property type="entry name" value="Mopterin_OxRdtase"/>
</dbReference>
<dbReference type="InterPro" id="IPR006311">
    <property type="entry name" value="TAT_signal"/>
</dbReference>
<dbReference type="InterPro" id="IPR009010">
    <property type="entry name" value="Asp_de-COase-like_dom_sf"/>
</dbReference>
<reference evidence="12" key="1">
    <citation type="journal article" date="2019" name="Int. J. Syst. Evol. Microbiol.">
        <title>The Global Catalogue of Microorganisms (GCM) 10K type strain sequencing project: providing services to taxonomists for standard genome sequencing and annotation.</title>
        <authorList>
            <consortium name="The Broad Institute Genomics Platform"/>
            <consortium name="The Broad Institute Genome Sequencing Center for Infectious Disease"/>
            <person name="Wu L."/>
            <person name="Ma J."/>
        </authorList>
    </citation>
    <scope>NUCLEOTIDE SEQUENCE [LARGE SCALE GENOMIC DNA]</scope>
    <source>
        <strain evidence="12">JCM 18401</strain>
    </source>
</reference>
<dbReference type="PANTHER" id="PTHR43742:SF3">
    <property type="entry name" value="DIMETHYL SULFOXIDE REDUCTASE DMSA"/>
    <property type="match status" value="1"/>
</dbReference>
<organism evidence="11 12">
    <name type="scientific">Ferrimonas pelagia</name>
    <dbReference type="NCBI Taxonomy" id="1177826"/>
    <lineage>
        <taxon>Bacteria</taxon>
        <taxon>Pseudomonadati</taxon>
        <taxon>Pseudomonadota</taxon>
        <taxon>Gammaproteobacteria</taxon>
        <taxon>Alteromonadales</taxon>
        <taxon>Ferrimonadaceae</taxon>
        <taxon>Ferrimonas</taxon>
    </lineage>
</organism>
<sequence>MQRRYFLKMSASLTGAAALSGCNPFADKASTAATPLAPESVNWSACLVNCGSNCPLKVFSRDGIITRIETDHSFEDGYGNHQVRACLRGRSVRQRVYAPDRLKYPMKRVGPRGSGQYERISWDEALDTIHQKLGGIIEQHGNESVFFTYNSGAYYHFGGKQNYYRLMNLLGGYLGSYGDYSWGQMYQAAKYTYGSEALAYAGSAMAEMSNADLVLMLGYNPSEIRMSGSGEAYDFLMMQQSGRFKTIIVDPRYTDSALGKEDQWLPIRPGTDAAMAEAIAFELISQNRIDQTFLDTYCQGFDERTLPDGVPYAASYKSHILDNTDPASLQPGPNAKTPEWAAKITGIPADTLRQLAKQLADTAESGRVYVQIAASLNRHAAGENTIRAMYMLPLMLGQLGLPGTNTGALPSGASMHAPRMPMGSNPVDKSISFFTWTQAVEDGANMTVLRDGVKMPEDQLDANGDGKLNTGIKAIINYAGNALINQHADTNRTEQILQDESKCEFILVVDNWMTPSARYADIVLPDVTWLESEDLISQGYAAGNTATVVQMSSSVGPMFECRNSYDVCTELAKRFGVEDAFTEGKTTQDWLDQFYAEAQAANPGLPDKEVMLKQGVYRQYLPQGSHIALEDFRKDPQAHPLDTPSGKIEIYATPLAYKEAHWQLPDGQQERVTAIPKYSPHRDGYEDVETRQRYPLQLTGYHTKGRVHSSYHNVPWLREAVQDAVWINPMDAAERGLKTDDKVRVWNDRGEIEVAVKVTPRIMPGVAALGQGAWFKGGQFQGGKVDTGGCLNTLTSQQPTPLSKGNGQHTNLVEIGKAPQQAEKSTEE</sequence>
<feature type="compositionally biased region" description="Polar residues" evidence="9">
    <location>
        <begin position="797"/>
        <end position="811"/>
    </location>
</feature>
<dbReference type="Gene3D" id="3.40.50.12440">
    <property type="match status" value="1"/>
</dbReference>
<evidence type="ECO:0000256" key="2">
    <source>
        <dbReference type="ARBA" id="ARBA00010312"/>
    </source>
</evidence>
<dbReference type="PROSITE" id="PS51669">
    <property type="entry name" value="4FE4S_MOW_BIS_MGD"/>
    <property type="match status" value="1"/>
</dbReference>
<evidence type="ECO:0000256" key="3">
    <source>
        <dbReference type="ARBA" id="ARBA00022505"/>
    </source>
</evidence>
<evidence type="ECO:0000256" key="1">
    <source>
        <dbReference type="ARBA" id="ARBA00001942"/>
    </source>
</evidence>
<feature type="region of interest" description="Disordered" evidence="9">
    <location>
        <begin position="797"/>
        <end position="828"/>
    </location>
</feature>
<keyword evidence="12" id="KW-1185">Reference proteome</keyword>
<evidence type="ECO:0000256" key="8">
    <source>
        <dbReference type="ARBA" id="ARBA00023014"/>
    </source>
</evidence>
<feature type="domain" description="4Fe-4S Mo/W bis-MGD-type" evidence="10">
    <location>
        <begin position="39"/>
        <end position="100"/>
    </location>
</feature>
<dbReference type="PROSITE" id="PS51257">
    <property type="entry name" value="PROKAR_LIPOPROTEIN"/>
    <property type="match status" value="1"/>
</dbReference>
<keyword evidence="6" id="KW-0560">Oxidoreductase</keyword>
<keyword evidence="8" id="KW-0411">Iron-sulfur</keyword>
<dbReference type="InterPro" id="IPR006657">
    <property type="entry name" value="MoPterin_dinucl-bd_dom"/>
</dbReference>
<dbReference type="Gene3D" id="2.40.40.20">
    <property type="match status" value="1"/>
</dbReference>
<dbReference type="CDD" id="cd02794">
    <property type="entry name" value="MopB_CT_DmsA-EC"/>
    <property type="match status" value="1"/>
</dbReference>
<dbReference type="Gene3D" id="3.40.228.10">
    <property type="entry name" value="Dimethylsulfoxide Reductase, domain 2"/>
    <property type="match status" value="1"/>
</dbReference>